<comment type="caution">
    <text evidence="1">The sequence shown here is derived from an EMBL/GenBank/DDBJ whole genome shotgun (WGS) entry which is preliminary data.</text>
</comment>
<evidence type="ECO:0000313" key="2">
    <source>
        <dbReference type="Proteomes" id="UP001140096"/>
    </source>
</evidence>
<name>A0ACC1LQR5_9FUNG</name>
<proteinExistence type="predicted"/>
<organism evidence="1 2">
    <name type="scientific">Coemansia furcata</name>
    <dbReference type="NCBI Taxonomy" id="417177"/>
    <lineage>
        <taxon>Eukaryota</taxon>
        <taxon>Fungi</taxon>
        <taxon>Fungi incertae sedis</taxon>
        <taxon>Zoopagomycota</taxon>
        <taxon>Kickxellomycotina</taxon>
        <taxon>Kickxellomycetes</taxon>
        <taxon>Kickxellales</taxon>
        <taxon>Kickxellaceae</taxon>
        <taxon>Coemansia</taxon>
    </lineage>
</organism>
<dbReference type="Proteomes" id="UP001140096">
    <property type="component" value="Unassembled WGS sequence"/>
</dbReference>
<gene>
    <name evidence="1" type="ORF">H4S07_000971</name>
</gene>
<reference evidence="1" key="1">
    <citation type="submission" date="2022-07" db="EMBL/GenBank/DDBJ databases">
        <title>Phylogenomic reconstructions and comparative analyses of Kickxellomycotina fungi.</title>
        <authorList>
            <person name="Reynolds N.K."/>
            <person name="Stajich J.E."/>
            <person name="Barry K."/>
            <person name="Grigoriev I.V."/>
            <person name="Crous P."/>
            <person name="Smith M.E."/>
        </authorList>
    </citation>
    <scope>NUCLEOTIDE SEQUENCE</scope>
    <source>
        <strain evidence="1">CBS 102833</strain>
    </source>
</reference>
<evidence type="ECO:0000313" key="1">
    <source>
        <dbReference type="EMBL" id="KAJ2813050.1"/>
    </source>
</evidence>
<dbReference type="EMBL" id="JANBUP010000113">
    <property type="protein sequence ID" value="KAJ2813050.1"/>
    <property type="molecule type" value="Genomic_DNA"/>
</dbReference>
<sequence length="195" mass="22670">MATKQHCAYCFDTLVAHLNGIRATSSKPIPHSFDGTLEYPLFVTWNKSGRGIDRLRGCIGNFSAMRLDTGLREYAVTSAFHDTRFKPITRSELPRLSCSVSLLTDFEEAEDYLDWDVGKHGVWIEFRNERGRRQTATYLPEIAKDQEWTKEETIDNLLRKGGYEEDITQEMRRSIKLTRYQSQKAHLSYDEYVDM</sequence>
<protein>
    <submittedName>
        <fullName evidence="1">Uncharacterized protein</fullName>
    </submittedName>
</protein>
<accession>A0ACC1LQR5</accession>
<keyword evidence="2" id="KW-1185">Reference proteome</keyword>